<feature type="domain" description="Carrier" evidence="1">
    <location>
        <begin position="13"/>
        <end position="76"/>
    </location>
</feature>
<dbReference type="Proteomes" id="UP001596083">
    <property type="component" value="Unassembled WGS sequence"/>
</dbReference>
<dbReference type="RefSeq" id="WP_390314734.1">
    <property type="nucleotide sequence ID" value="NZ_JBHSPB010000003.1"/>
</dbReference>
<dbReference type="SUPFAM" id="SSF47336">
    <property type="entry name" value="ACP-like"/>
    <property type="match status" value="1"/>
</dbReference>
<reference evidence="3" key="1">
    <citation type="journal article" date="2019" name="Int. J. Syst. Evol. Microbiol.">
        <title>The Global Catalogue of Microorganisms (GCM) 10K type strain sequencing project: providing services to taxonomists for standard genome sequencing and annotation.</title>
        <authorList>
            <consortium name="The Broad Institute Genomics Platform"/>
            <consortium name="The Broad Institute Genome Sequencing Center for Infectious Disease"/>
            <person name="Wu L."/>
            <person name="Ma J."/>
        </authorList>
    </citation>
    <scope>NUCLEOTIDE SEQUENCE [LARGE SCALE GENOMIC DNA]</scope>
    <source>
        <strain evidence="3">CGMCC 4.7304</strain>
    </source>
</reference>
<sequence>MSMPTPMSTPYDALARTLVEEFDVDPALVRPEATFSGLELDSLSLAELAVMVQDSTGVRVEDIDRDSTLADVARRIGEGTAAVGGRVR</sequence>
<evidence type="ECO:0000313" key="3">
    <source>
        <dbReference type="Proteomes" id="UP001596083"/>
    </source>
</evidence>
<organism evidence="2 3">
    <name type="scientific">Streptomyces gamaensis</name>
    <dbReference type="NCBI Taxonomy" id="1763542"/>
    <lineage>
        <taxon>Bacteria</taxon>
        <taxon>Bacillati</taxon>
        <taxon>Actinomycetota</taxon>
        <taxon>Actinomycetes</taxon>
        <taxon>Kitasatosporales</taxon>
        <taxon>Streptomycetaceae</taxon>
        <taxon>Streptomyces</taxon>
    </lineage>
</organism>
<keyword evidence="3" id="KW-1185">Reference proteome</keyword>
<evidence type="ECO:0000259" key="1">
    <source>
        <dbReference type="Pfam" id="PF00550"/>
    </source>
</evidence>
<gene>
    <name evidence="2" type="ORF">ACFP1Z_05455</name>
</gene>
<accession>A0ABW0YZU6</accession>
<dbReference type="Pfam" id="PF00550">
    <property type="entry name" value="PP-binding"/>
    <property type="match status" value="1"/>
</dbReference>
<protein>
    <submittedName>
        <fullName evidence="2">Acyl carrier protein</fullName>
    </submittedName>
</protein>
<dbReference type="InterPro" id="IPR036736">
    <property type="entry name" value="ACP-like_sf"/>
</dbReference>
<evidence type="ECO:0000313" key="2">
    <source>
        <dbReference type="EMBL" id="MFC5719625.1"/>
    </source>
</evidence>
<proteinExistence type="predicted"/>
<dbReference type="EMBL" id="JBHSPB010000003">
    <property type="protein sequence ID" value="MFC5719625.1"/>
    <property type="molecule type" value="Genomic_DNA"/>
</dbReference>
<dbReference type="Gene3D" id="1.10.1200.10">
    <property type="entry name" value="ACP-like"/>
    <property type="match status" value="1"/>
</dbReference>
<dbReference type="InterPro" id="IPR009081">
    <property type="entry name" value="PP-bd_ACP"/>
</dbReference>
<comment type="caution">
    <text evidence="2">The sequence shown here is derived from an EMBL/GenBank/DDBJ whole genome shotgun (WGS) entry which is preliminary data.</text>
</comment>
<name>A0ABW0YZU6_9ACTN</name>